<dbReference type="EMBL" id="CP033219">
    <property type="protein sequence ID" value="AZV79517.1"/>
    <property type="molecule type" value="Genomic_DNA"/>
</dbReference>
<feature type="transmembrane region" description="Helical" evidence="1">
    <location>
        <begin position="58"/>
        <end position="75"/>
    </location>
</feature>
<keyword evidence="1" id="KW-0472">Membrane</keyword>
<dbReference type="AlphaFoldDB" id="A0A3T0N684"/>
<accession>A0A3T0N684</accession>
<keyword evidence="1" id="KW-0812">Transmembrane</keyword>
<evidence type="ECO:0000313" key="2">
    <source>
        <dbReference type="EMBL" id="AZV79517.1"/>
    </source>
</evidence>
<evidence type="ECO:0000256" key="1">
    <source>
        <dbReference type="SAM" id="Phobius"/>
    </source>
</evidence>
<feature type="transmembrane region" description="Helical" evidence="1">
    <location>
        <begin position="135"/>
        <end position="157"/>
    </location>
</feature>
<organism evidence="2 3">
    <name type="scientific">Parasedimentitalea marina</name>
    <dbReference type="NCBI Taxonomy" id="2483033"/>
    <lineage>
        <taxon>Bacteria</taxon>
        <taxon>Pseudomonadati</taxon>
        <taxon>Pseudomonadota</taxon>
        <taxon>Alphaproteobacteria</taxon>
        <taxon>Rhodobacterales</taxon>
        <taxon>Paracoccaceae</taxon>
        <taxon>Parasedimentitalea</taxon>
    </lineage>
</organism>
<keyword evidence="1" id="KW-1133">Transmembrane helix</keyword>
<dbReference type="Proteomes" id="UP000283063">
    <property type="component" value="Chromosome"/>
</dbReference>
<dbReference type="KEGG" id="sedi:EBB79_17665"/>
<evidence type="ECO:0000313" key="3">
    <source>
        <dbReference type="Proteomes" id="UP000283063"/>
    </source>
</evidence>
<protein>
    <submittedName>
        <fullName evidence="2">Rod shape-determining protein MreD</fullName>
    </submittedName>
</protein>
<dbReference type="OrthoDB" id="7629477at2"/>
<dbReference type="RefSeq" id="WP_127750108.1">
    <property type="nucleotide sequence ID" value="NZ_CP033219.1"/>
</dbReference>
<sequence>MASTSPAHIWLMRAAFPALALLIVFFRLLPLDTVPRQWAPPDLLMAMAMAWSLRRPDYVPIVLLALTLLLADLMFQRPPGLLALLVLLGCEYLKPRALTHRDTGFAAEWISVSLVLTAITVFNRTALALVGVQQAPLGLILIQMLLTIAAYPLVVFVSQSILGVRRLTSTELETLGIRL</sequence>
<proteinExistence type="predicted"/>
<reference evidence="2 3" key="1">
    <citation type="submission" date="2018-10" db="EMBL/GenBank/DDBJ databases">
        <title>Parasedimentitalea marina sp. nov., a psychrophilic bacterium isolated from deep seawater of the New Britain Trench.</title>
        <authorList>
            <person name="Cao J."/>
        </authorList>
    </citation>
    <scope>NUCLEOTIDE SEQUENCE [LARGE SCALE GENOMIC DNA]</scope>
    <source>
        <strain evidence="2 3">W43</strain>
    </source>
</reference>
<name>A0A3T0N684_9RHOB</name>
<keyword evidence="3" id="KW-1185">Reference proteome</keyword>
<feature type="transmembrane region" description="Helical" evidence="1">
    <location>
        <begin position="104"/>
        <end position="123"/>
    </location>
</feature>
<gene>
    <name evidence="2" type="ORF">EBB79_17665</name>
</gene>